<proteinExistence type="predicted"/>
<dbReference type="Proteomes" id="UP000232003">
    <property type="component" value="Plasmid pNFSY08"/>
</dbReference>
<dbReference type="EMBL" id="CP024793">
    <property type="protein sequence ID" value="AUB44495.1"/>
    <property type="molecule type" value="Genomic_DNA"/>
</dbReference>
<evidence type="ECO:0000313" key="1">
    <source>
        <dbReference type="EMBL" id="AUB44495.1"/>
    </source>
</evidence>
<name>A0A2K8TBN8_9NOSO</name>
<evidence type="ECO:0000313" key="2">
    <source>
        <dbReference type="Proteomes" id="UP000232003"/>
    </source>
</evidence>
<protein>
    <submittedName>
        <fullName evidence="1">Uncharacterized protein</fullName>
    </submittedName>
</protein>
<dbReference type="KEGG" id="nfl:COO91_10724"/>
<sequence>MIAPAPDFGNVFTAFPPYFCLWLRNSRLGLRRGMQKLP</sequence>
<gene>
    <name evidence="1" type="ORF">COO91_10724</name>
</gene>
<keyword evidence="2" id="KW-1185">Reference proteome</keyword>
<dbReference type="AlphaFoldDB" id="A0A2K8TBN8"/>
<accession>A0A2K8TBN8</accession>
<organism evidence="1 2">
    <name type="scientific">Nostoc flagelliforme CCNUN1</name>
    <dbReference type="NCBI Taxonomy" id="2038116"/>
    <lineage>
        <taxon>Bacteria</taxon>
        <taxon>Bacillati</taxon>
        <taxon>Cyanobacteriota</taxon>
        <taxon>Cyanophyceae</taxon>
        <taxon>Nostocales</taxon>
        <taxon>Nostocaceae</taxon>
        <taxon>Nostoc</taxon>
    </lineage>
</organism>
<keyword evidence="1" id="KW-0614">Plasmid</keyword>
<reference evidence="1 2" key="1">
    <citation type="submission" date="2017-11" db="EMBL/GenBank/DDBJ databases">
        <title>Complete genome of a free-living desiccation-tolerant cyanobacterium and its photosynthetic adaptation to extreme terrestrial habitat.</title>
        <authorList>
            <person name="Shang J."/>
        </authorList>
    </citation>
    <scope>NUCLEOTIDE SEQUENCE [LARGE SCALE GENOMIC DNA]</scope>
    <source>
        <strain evidence="1 2">CCNUN1</strain>
        <plasmid evidence="2">pnfsy08</plasmid>
    </source>
</reference>
<geneLocation type="plasmid" evidence="2">
    <name>pnfsy08</name>
</geneLocation>